<reference evidence="1" key="2">
    <citation type="journal article" date="2015" name="Data Brief">
        <title>Shoot transcriptome of the giant reed, Arundo donax.</title>
        <authorList>
            <person name="Barrero R.A."/>
            <person name="Guerrero F.D."/>
            <person name="Moolhuijzen P."/>
            <person name="Goolsby J.A."/>
            <person name="Tidwell J."/>
            <person name="Bellgard S.E."/>
            <person name="Bellgard M.I."/>
        </authorList>
    </citation>
    <scope>NUCLEOTIDE SEQUENCE</scope>
    <source>
        <tissue evidence="1">Shoot tissue taken approximately 20 cm above the soil surface</tissue>
    </source>
</reference>
<name>A0A0A9HZ88_ARUDO</name>
<protein>
    <submittedName>
        <fullName evidence="1">Uncharacterized protein</fullName>
    </submittedName>
</protein>
<accession>A0A0A9HZ88</accession>
<sequence>MIPISVAQKPHFLTHPILITRTRTAGPTWQPPSSLMLARFGGMAGAGSLTDTYILNGYAVSPEQLSQQMDSGTILRTFDLHHFKVCACKRSSIWSGTVFHCLFVVVIQFKFKKKSLQIRGML</sequence>
<dbReference type="EMBL" id="GBRH01159658">
    <property type="protein sequence ID" value="JAE38238.1"/>
    <property type="molecule type" value="Transcribed_RNA"/>
</dbReference>
<organism evidence="1">
    <name type="scientific">Arundo donax</name>
    <name type="common">Giant reed</name>
    <name type="synonym">Donax arundinaceus</name>
    <dbReference type="NCBI Taxonomy" id="35708"/>
    <lineage>
        <taxon>Eukaryota</taxon>
        <taxon>Viridiplantae</taxon>
        <taxon>Streptophyta</taxon>
        <taxon>Embryophyta</taxon>
        <taxon>Tracheophyta</taxon>
        <taxon>Spermatophyta</taxon>
        <taxon>Magnoliopsida</taxon>
        <taxon>Liliopsida</taxon>
        <taxon>Poales</taxon>
        <taxon>Poaceae</taxon>
        <taxon>PACMAD clade</taxon>
        <taxon>Arundinoideae</taxon>
        <taxon>Arundineae</taxon>
        <taxon>Arundo</taxon>
    </lineage>
</organism>
<dbReference type="AlphaFoldDB" id="A0A0A9HZ88"/>
<proteinExistence type="predicted"/>
<reference evidence="1" key="1">
    <citation type="submission" date="2014-09" db="EMBL/GenBank/DDBJ databases">
        <authorList>
            <person name="Magalhaes I.L.F."/>
            <person name="Oliveira U."/>
            <person name="Santos F.R."/>
            <person name="Vidigal T.H.D.A."/>
            <person name="Brescovit A.D."/>
            <person name="Santos A.J."/>
        </authorList>
    </citation>
    <scope>NUCLEOTIDE SEQUENCE</scope>
    <source>
        <tissue evidence="1">Shoot tissue taken approximately 20 cm above the soil surface</tissue>
    </source>
</reference>
<evidence type="ECO:0000313" key="1">
    <source>
        <dbReference type="EMBL" id="JAE38238.1"/>
    </source>
</evidence>